<dbReference type="RefSeq" id="WP_143720059.1">
    <property type="nucleotide sequence ID" value="NZ_VKDB01000004.1"/>
</dbReference>
<evidence type="ECO:0000256" key="8">
    <source>
        <dbReference type="ARBA" id="ARBA00031306"/>
    </source>
</evidence>
<dbReference type="InterPro" id="IPR024932">
    <property type="entry name" value="ApbE"/>
</dbReference>
<dbReference type="EC" id="2.7.1.180" evidence="1 10"/>
<dbReference type="GO" id="GO:0046872">
    <property type="term" value="F:metal ion binding"/>
    <property type="evidence" value="ECO:0007669"/>
    <property type="project" value="UniProtKB-UniRule"/>
</dbReference>
<dbReference type="Pfam" id="PF02424">
    <property type="entry name" value="ApbE"/>
    <property type="match status" value="1"/>
</dbReference>
<dbReference type="Gene3D" id="3.10.520.10">
    <property type="entry name" value="ApbE-like domains"/>
    <property type="match status" value="1"/>
</dbReference>
<evidence type="ECO:0000256" key="5">
    <source>
        <dbReference type="ARBA" id="ARBA00022723"/>
    </source>
</evidence>
<reference evidence="12 13" key="1">
    <citation type="submission" date="2019-07" db="EMBL/GenBank/DDBJ databases">
        <title>Deinococcus detaillus sp. nov., isolated from humus soil in Antarctica.</title>
        <authorList>
            <person name="Zhang K."/>
        </authorList>
    </citation>
    <scope>NUCLEOTIDE SEQUENCE [LARGE SCALE GENOMIC DNA]</scope>
    <source>
        <strain evidence="12 13">H1</strain>
    </source>
</reference>
<keyword evidence="3 10" id="KW-0285">Flavoprotein</keyword>
<evidence type="ECO:0000256" key="11">
    <source>
        <dbReference type="PIRSR" id="PIRSR006268-2"/>
    </source>
</evidence>
<dbReference type="PIRSF" id="PIRSF006268">
    <property type="entry name" value="ApbE"/>
    <property type="match status" value="1"/>
</dbReference>
<evidence type="ECO:0000256" key="2">
    <source>
        <dbReference type="ARBA" id="ARBA00016337"/>
    </source>
</evidence>
<organism evidence="12 13">
    <name type="scientific">Deinococcus detaillensis</name>
    <dbReference type="NCBI Taxonomy" id="2592048"/>
    <lineage>
        <taxon>Bacteria</taxon>
        <taxon>Thermotogati</taxon>
        <taxon>Deinococcota</taxon>
        <taxon>Deinococci</taxon>
        <taxon>Deinococcales</taxon>
        <taxon>Deinococcaceae</taxon>
        <taxon>Deinococcus</taxon>
    </lineage>
</organism>
<comment type="cofactor">
    <cofactor evidence="11">
        <name>Mg(2+)</name>
        <dbReference type="ChEBI" id="CHEBI:18420"/>
    </cofactor>
    <cofactor evidence="11">
        <name>Mn(2+)</name>
        <dbReference type="ChEBI" id="CHEBI:29035"/>
    </cofactor>
    <text evidence="11">Magnesium. Can also use manganese.</text>
</comment>
<evidence type="ECO:0000256" key="7">
    <source>
        <dbReference type="ARBA" id="ARBA00022842"/>
    </source>
</evidence>
<dbReference type="SUPFAM" id="SSF143631">
    <property type="entry name" value="ApbE-like"/>
    <property type="match status" value="1"/>
</dbReference>
<name>A0A553V306_9DEIO</name>
<sequence length="316" mass="34276">MPWPTLPHSFKPRAKRRLRHYEGVLGTALELQLVAGSEAQLDAAETQLLAELERLEQVFSRFLPGSELNRLHHRRGQPVRVSPEFAALLTQAQQIMALTGGAFHPAADTLARLWAVGEPDIQTLSDVLEQMRQPLWTLEHQHVTLHTELTLNFNAHAKGFITDAAAQAAFQVAGVREVVLNIGGDVRHLGAQSVPVGIEAPGRLADNREPLAFVRLSNQAVATSGLSHRGAHILDPRSGQPLTSHSSVSVLAKTCAEADALATAFLVLGTEESLRLADSLPNVGVLILQEIQGGSAEQCSNAFWRRHQTPSSTPTF</sequence>
<protein>
    <recommendedName>
        <fullName evidence="2 10">FAD:protein FMN transferase</fullName>
        <ecNumber evidence="1 10">2.7.1.180</ecNumber>
    </recommendedName>
    <alternativeName>
        <fullName evidence="8 10">Flavin transferase</fullName>
    </alternativeName>
</protein>
<dbReference type="Proteomes" id="UP000316092">
    <property type="component" value="Unassembled WGS sequence"/>
</dbReference>
<evidence type="ECO:0000256" key="6">
    <source>
        <dbReference type="ARBA" id="ARBA00022827"/>
    </source>
</evidence>
<comment type="caution">
    <text evidence="12">The sequence shown here is derived from an EMBL/GenBank/DDBJ whole genome shotgun (WGS) entry which is preliminary data.</text>
</comment>
<evidence type="ECO:0000313" key="12">
    <source>
        <dbReference type="EMBL" id="TSA86836.1"/>
    </source>
</evidence>
<dbReference type="PANTHER" id="PTHR30040:SF2">
    <property type="entry name" value="FAD:PROTEIN FMN TRANSFERASE"/>
    <property type="match status" value="1"/>
</dbReference>
<comment type="catalytic activity">
    <reaction evidence="9 10">
        <text>L-threonyl-[protein] + FAD = FMN-L-threonyl-[protein] + AMP + H(+)</text>
        <dbReference type="Rhea" id="RHEA:36847"/>
        <dbReference type="Rhea" id="RHEA-COMP:11060"/>
        <dbReference type="Rhea" id="RHEA-COMP:11061"/>
        <dbReference type="ChEBI" id="CHEBI:15378"/>
        <dbReference type="ChEBI" id="CHEBI:30013"/>
        <dbReference type="ChEBI" id="CHEBI:57692"/>
        <dbReference type="ChEBI" id="CHEBI:74257"/>
        <dbReference type="ChEBI" id="CHEBI:456215"/>
        <dbReference type="EC" id="2.7.1.180"/>
    </reaction>
</comment>
<dbReference type="AlphaFoldDB" id="A0A553V306"/>
<accession>A0A553V306</accession>
<feature type="binding site" evidence="11">
    <location>
        <position position="259"/>
    </location>
    <ligand>
        <name>Mg(2+)</name>
        <dbReference type="ChEBI" id="CHEBI:18420"/>
    </ligand>
</feature>
<dbReference type="PANTHER" id="PTHR30040">
    <property type="entry name" value="THIAMINE BIOSYNTHESIS LIPOPROTEIN APBE"/>
    <property type="match status" value="1"/>
</dbReference>
<keyword evidence="4 10" id="KW-0808">Transferase</keyword>
<evidence type="ECO:0000313" key="13">
    <source>
        <dbReference type="Proteomes" id="UP000316092"/>
    </source>
</evidence>
<gene>
    <name evidence="12" type="ORF">FNU79_06530</name>
</gene>
<evidence type="ECO:0000256" key="3">
    <source>
        <dbReference type="ARBA" id="ARBA00022630"/>
    </source>
</evidence>
<evidence type="ECO:0000256" key="4">
    <source>
        <dbReference type="ARBA" id="ARBA00022679"/>
    </source>
</evidence>
<keyword evidence="5 10" id="KW-0479">Metal-binding</keyword>
<dbReference type="OrthoDB" id="9778595at2"/>
<dbReference type="InterPro" id="IPR003374">
    <property type="entry name" value="ApbE-like_sf"/>
</dbReference>
<keyword evidence="6 10" id="KW-0274">FAD</keyword>
<dbReference type="GO" id="GO:0016740">
    <property type="term" value="F:transferase activity"/>
    <property type="evidence" value="ECO:0007669"/>
    <property type="project" value="UniProtKB-UniRule"/>
</dbReference>
<keyword evidence="13" id="KW-1185">Reference proteome</keyword>
<dbReference type="EMBL" id="VKDB01000004">
    <property type="protein sequence ID" value="TSA86836.1"/>
    <property type="molecule type" value="Genomic_DNA"/>
</dbReference>
<feature type="binding site" evidence="11">
    <location>
        <position position="263"/>
    </location>
    <ligand>
        <name>Mg(2+)</name>
        <dbReference type="ChEBI" id="CHEBI:18420"/>
    </ligand>
</feature>
<evidence type="ECO:0000256" key="1">
    <source>
        <dbReference type="ARBA" id="ARBA00011955"/>
    </source>
</evidence>
<keyword evidence="7 10" id="KW-0460">Magnesium</keyword>
<comment type="similarity">
    <text evidence="10">Belongs to the ApbE family.</text>
</comment>
<feature type="binding site" evidence="11">
    <location>
        <position position="155"/>
    </location>
    <ligand>
        <name>Mg(2+)</name>
        <dbReference type="ChEBI" id="CHEBI:18420"/>
    </ligand>
</feature>
<proteinExistence type="inferred from homology"/>
<evidence type="ECO:0000256" key="10">
    <source>
        <dbReference type="PIRNR" id="PIRNR006268"/>
    </source>
</evidence>
<evidence type="ECO:0000256" key="9">
    <source>
        <dbReference type="ARBA" id="ARBA00048540"/>
    </source>
</evidence>